<accession>A0ABV9HWH1</accession>
<keyword evidence="2" id="KW-1185">Reference proteome</keyword>
<dbReference type="Proteomes" id="UP001596043">
    <property type="component" value="Unassembled WGS sequence"/>
</dbReference>
<name>A0ABV9HWH1_9FLAO</name>
<sequence>MDRSMIDQVGLFPVILHRITGNLLFTLSRKHTHSSFLNRHSSGF</sequence>
<evidence type="ECO:0000313" key="1">
    <source>
        <dbReference type="EMBL" id="MFC4633895.1"/>
    </source>
</evidence>
<comment type="caution">
    <text evidence="1">The sequence shown here is derived from an EMBL/GenBank/DDBJ whole genome shotgun (WGS) entry which is preliminary data.</text>
</comment>
<gene>
    <name evidence="1" type="ORF">ACFO3O_08250</name>
</gene>
<protein>
    <submittedName>
        <fullName evidence="1">Uncharacterized protein</fullName>
    </submittedName>
</protein>
<organism evidence="1 2">
    <name type="scientific">Dokdonia ponticola</name>
    <dbReference type="NCBI Taxonomy" id="2041041"/>
    <lineage>
        <taxon>Bacteria</taxon>
        <taxon>Pseudomonadati</taxon>
        <taxon>Bacteroidota</taxon>
        <taxon>Flavobacteriia</taxon>
        <taxon>Flavobacteriales</taxon>
        <taxon>Flavobacteriaceae</taxon>
        <taxon>Dokdonia</taxon>
    </lineage>
</organism>
<evidence type="ECO:0000313" key="2">
    <source>
        <dbReference type="Proteomes" id="UP001596043"/>
    </source>
</evidence>
<reference evidence="2" key="1">
    <citation type="journal article" date="2019" name="Int. J. Syst. Evol. Microbiol.">
        <title>The Global Catalogue of Microorganisms (GCM) 10K type strain sequencing project: providing services to taxonomists for standard genome sequencing and annotation.</title>
        <authorList>
            <consortium name="The Broad Institute Genomics Platform"/>
            <consortium name="The Broad Institute Genome Sequencing Center for Infectious Disease"/>
            <person name="Wu L."/>
            <person name="Ma J."/>
        </authorList>
    </citation>
    <scope>NUCLEOTIDE SEQUENCE [LARGE SCALE GENOMIC DNA]</scope>
    <source>
        <strain evidence="2">YJ-61-S</strain>
    </source>
</reference>
<dbReference type="EMBL" id="JBHSFV010000004">
    <property type="protein sequence ID" value="MFC4633895.1"/>
    <property type="molecule type" value="Genomic_DNA"/>
</dbReference>
<proteinExistence type="predicted"/>